<dbReference type="Proteomes" id="UP000006671">
    <property type="component" value="Unassembled WGS sequence"/>
</dbReference>
<dbReference type="GO" id="GO:0034625">
    <property type="term" value="P:fatty acid elongation, monounsaturated fatty acid"/>
    <property type="evidence" value="ECO:0007669"/>
    <property type="project" value="TreeGrafter"/>
</dbReference>
<dbReference type="InParanoid" id="D2VUW7"/>
<keyword evidence="6 12" id="KW-0276">Fatty acid metabolism</keyword>
<evidence type="ECO:0000256" key="10">
    <source>
        <dbReference type="ARBA" id="ARBA00023160"/>
    </source>
</evidence>
<dbReference type="PROSITE" id="PS01188">
    <property type="entry name" value="ELO"/>
    <property type="match status" value="1"/>
</dbReference>
<evidence type="ECO:0000256" key="12">
    <source>
        <dbReference type="RuleBase" id="RU361115"/>
    </source>
</evidence>
<protein>
    <recommendedName>
        <fullName evidence="12">Elongation of fatty acids protein</fullName>
        <ecNumber evidence="12">2.3.1.-</ecNumber>
    </recommendedName>
</protein>
<dbReference type="GO" id="GO:0030148">
    <property type="term" value="P:sphingolipid biosynthetic process"/>
    <property type="evidence" value="ECO:0007669"/>
    <property type="project" value="TreeGrafter"/>
</dbReference>
<evidence type="ECO:0000256" key="1">
    <source>
        <dbReference type="ARBA" id="ARBA00004141"/>
    </source>
</evidence>
<feature type="transmembrane region" description="Helical" evidence="12">
    <location>
        <begin position="36"/>
        <end position="55"/>
    </location>
</feature>
<comment type="subcellular location">
    <subcellularLocation>
        <location evidence="1">Membrane</location>
        <topology evidence="1">Multi-pass membrane protein</topology>
    </subcellularLocation>
</comment>
<dbReference type="PANTHER" id="PTHR11157">
    <property type="entry name" value="FATTY ACID ACYL TRANSFERASE-RELATED"/>
    <property type="match status" value="1"/>
</dbReference>
<dbReference type="FunCoup" id="D2VUW7">
    <property type="interactions" value="279"/>
</dbReference>
<feature type="transmembrane region" description="Helical" evidence="12">
    <location>
        <begin position="151"/>
        <end position="168"/>
    </location>
</feature>
<keyword evidence="14" id="KW-1185">Reference proteome</keyword>
<evidence type="ECO:0000256" key="8">
    <source>
        <dbReference type="ARBA" id="ARBA00023098"/>
    </source>
</evidence>
<organism evidence="14">
    <name type="scientific">Naegleria gruberi</name>
    <name type="common">Amoeba</name>
    <dbReference type="NCBI Taxonomy" id="5762"/>
    <lineage>
        <taxon>Eukaryota</taxon>
        <taxon>Discoba</taxon>
        <taxon>Heterolobosea</taxon>
        <taxon>Tetramitia</taxon>
        <taxon>Eutetramitia</taxon>
        <taxon>Vahlkampfiidae</taxon>
        <taxon>Naegleria</taxon>
    </lineage>
</organism>
<dbReference type="Pfam" id="PF01151">
    <property type="entry name" value="ELO"/>
    <property type="match status" value="1"/>
</dbReference>
<keyword evidence="10 12" id="KW-0275">Fatty acid biosynthesis</keyword>
<evidence type="ECO:0000256" key="11">
    <source>
        <dbReference type="ARBA" id="ARBA00047375"/>
    </source>
</evidence>
<evidence type="ECO:0000256" key="7">
    <source>
        <dbReference type="ARBA" id="ARBA00022989"/>
    </source>
</evidence>
<dbReference type="PANTHER" id="PTHR11157:SF134">
    <property type="entry name" value="ELONGATION OF FATTY ACIDS PROTEIN 1-RELATED"/>
    <property type="match status" value="1"/>
</dbReference>
<dbReference type="VEuPathDB" id="AmoebaDB:NAEGRDRAFT_60888"/>
<feature type="transmembrane region" description="Helical" evidence="12">
    <location>
        <begin position="243"/>
        <end position="263"/>
    </location>
</feature>
<dbReference type="OMA" id="TGQVAMF"/>
<dbReference type="GO" id="GO:0034626">
    <property type="term" value="P:fatty acid elongation, polyunsaturated fatty acid"/>
    <property type="evidence" value="ECO:0007669"/>
    <property type="project" value="TreeGrafter"/>
</dbReference>
<dbReference type="eggNOG" id="KOG3071">
    <property type="taxonomic scope" value="Eukaryota"/>
</dbReference>
<name>D2VUW7_NAEGR</name>
<comment type="catalytic activity">
    <reaction evidence="11">
        <text>a very-long-chain acyl-CoA + malonyl-CoA + H(+) = a very-long-chain 3-oxoacyl-CoA + CO2 + CoA</text>
        <dbReference type="Rhea" id="RHEA:32727"/>
        <dbReference type="ChEBI" id="CHEBI:15378"/>
        <dbReference type="ChEBI" id="CHEBI:16526"/>
        <dbReference type="ChEBI" id="CHEBI:57287"/>
        <dbReference type="ChEBI" id="CHEBI:57384"/>
        <dbReference type="ChEBI" id="CHEBI:90725"/>
        <dbReference type="ChEBI" id="CHEBI:90736"/>
        <dbReference type="EC" id="2.3.1.199"/>
    </reaction>
</comment>
<dbReference type="GO" id="GO:0019367">
    <property type="term" value="P:fatty acid elongation, saturated fatty acid"/>
    <property type="evidence" value="ECO:0007669"/>
    <property type="project" value="TreeGrafter"/>
</dbReference>
<dbReference type="GO" id="GO:0009922">
    <property type="term" value="F:fatty acid elongase activity"/>
    <property type="evidence" value="ECO:0007669"/>
    <property type="project" value="UniProtKB-EC"/>
</dbReference>
<dbReference type="InterPro" id="IPR030457">
    <property type="entry name" value="ELO_CS"/>
</dbReference>
<evidence type="ECO:0000313" key="14">
    <source>
        <dbReference type="Proteomes" id="UP000006671"/>
    </source>
</evidence>
<dbReference type="InterPro" id="IPR002076">
    <property type="entry name" value="ELO_fam"/>
</dbReference>
<dbReference type="GO" id="GO:0005789">
    <property type="term" value="C:endoplasmic reticulum membrane"/>
    <property type="evidence" value="ECO:0007669"/>
    <property type="project" value="TreeGrafter"/>
</dbReference>
<accession>D2VUW7</accession>
<feature type="transmembrane region" description="Helical" evidence="12">
    <location>
        <begin position="76"/>
        <end position="99"/>
    </location>
</feature>
<evidence type="ECO:0000256" key="2">
    <source>
        <dbReference type="ARBA" id="ARBA00007263"/>
    </source>
</evidence>
<evidence type="ECO:0000256" key="6">
    <source>
        <dbReference type="ARBA" id="ARBA00022832"/>
    </source>
</evidence>
<evidence type="ECO:0000313" key="13">
    <source>
        <dbReference type="EMBL" id="EFC39392.1"/>
    </source>
</evidence>
<feature type="transmembrane region" description="Helical" evidence="12">
    <location>
        <begin position="174"/>
        <end position="193"/>
    </location>
</feature>
<dbReference type="AlphaFoldDB" id="D2VUW7"/>
<proteinExistence type="inferred from homology"/>
<dbReference type="OrthoDB" id="434092at2759"/>
<dbReference type="EC" id="2.3.1.-" evidence="12"/>
<evidence type="ECO:0000256" key="9">
    <source>
        <dbReference type="ARBA" id="ARBA00023136"/>
    </source>
</evidence>
<dbReference type="RefSeq" id="XP_002672136.1">
    <property type="nucleotide sequence ID" value="XM_002672090.1"/>
</dbReference>
<keyword evidence="8 12" id="KW-0443">Lipid metabolism</keyword>
<dbReference type="STRING" id="5762.D2VUW7"/>
<keyword evidence="3 12" id="KW-0444">Lipid biosynthesis</keyword>
<evidence type="ECO:0000256" key="3">
    <source>
        <dbReference type="ARBA" id="ARBA00022516"/>
    </source>
</evidence>
<dbReference type="KEGG" id="ngr:NAEGRDRAFT_60888"/>
<gene>
    <name evidence="13" type="ORF">NAEGRDRAFT_60888</name>
</gene>
<feature type="transmembrane region" description="Helical" evidence="12">
    <location>
        <begin position="213"/>
        <end position="231"/>
    </location>
</feature>
<keyword evidence="5 12" id="KW-0812">Transmembrane</keyword>
<comment type="similarity">
    <text evidence="2 12">Belongs to the ELO family.</text>
</comment>
<evidence type="ECO:0000256" key="4">
    <source>
        <dbReference type="ARBA" id="ARBA00022679"/>
    </source>
</evidence>
<dbReference type="GeneID" id="8853538"/>
<evidence type="ECO:0000256" key="5">
    <source>
        <dbReference type="ARBA" id="ARBA00022692"/>
    </source>
</evidence>
<keyword evidence="4 12" id="KW-0808">Transferase</keyword>
<keyword evidence="9 12" id="KW-0472">Membrane</keyword>
<reference evidence="13 14" key="1">
    <citation type="journal article" date="2010" name="Cell">
        <title>The genome of Naegleria gruberi illuminates early eukaryotic versatility.</title>
        <authorList>
            <person name="Fritz-Laylin L.K."/>
            <person name="Prochnik S.E."/>
            <person name="Ginger M.L."/>
            <person name="Dacks J.B."/>
            <person name="Carpenter M.L."/>
            <person name="Field M.C."/>
            <person name="Kuo A."/>
            <person name="Paredez A."/>
            <person name="Chapman J."/>
            <person name="Pham J."/>
            <person name="Shu S."/>
            <person name="Neupane R."/>
            <person name="Cipriano M."/>
            <person name="Mancuso J."/>
            <person name="Tu H."/>
            <person name="Salamov A."/>
            <person name="Lindquist E."/>
            <person name="Shapiro H."/>
            <person name="Lucas S."/>
            <person name="Grigoriev I.V."/>
            <person name="Cande W.Z."/>
            <person name="Fulton C."/>
            <person name="Rokhsar D.S."/>
            <person name="Dawson S.C."/>
        </authorList>
    </citation>
    <scope>NUCLEOTIDE SEQUENCE [LARGE SCALE GENOMIC DNA]</scope>
    <source>
        <strain evidence="13 14">NEG-M</strain>
    </source>
</reference>
<comment type="catalytic activity">
    <reaction evidence="12">
        <text>an acyl-CoA + malonyl-CoA + H(+) = a 3-oxoacyl-CoA + CO2 + CoA</text>
        <dbReference type="Rhea" id="RHEA:50252"/>
        <dbReference type="ChEBI" id="CHEBI:15378"/>
        <dbReference type="ChEBI" id="CHEBI:16526"/>
        <dbReference type="ChEBI" id="CHEBI:57287"/>
        <dbReference type="ChEBI" id="CHEBI:57384"/>
        <dbReference type="ChEBI" id="CHEBI:58342"/>
        <dbReference type="ChEBI" id="CHEBI:90726"/>
    </reaction>
    <physiologicalReaction direction="left-to-right" evidence="12">
        <dbReference type="Rhea" id="RHEA:50253"/>
    </physiologicalReaction>
</comment>
<sequence length="274" mass="32764">MSQFVEILDNIYSLYPDYVKNFSFEYGKTPLSHWRYPFFSLIAYTIFIYLFQFIINLKYRKEERVFELKRFTYLHNLFLCILSLFMATGNLLESIRIYIRNGYSLESVFCDPQTSTTVGPLNFWTYIFYLSKHYELIDTVLMILKRRPLTFLHVYHHIVTLGLVYVALCDKMSLQWVAVVTNGYIHVIMYYYYSRAAIGINVTWKKYVTILQIGQFVLDLVVPQLYLYYLYVAEVKCSGSEEVLWLGQGVILSFLLLFLQFYVHTYRVERKKVH</sequence>
<keyword evidence="7 12" id="KW-1133">Transmembrane helix</keyword>
<dbReference type="EMBL" id="GG738900">
    <property type="protein sequence ID" value="EFC39392.1"/>
    <property type="molecule type" value="Genomic_DNA"/>
</dbReference>
<dbReference type="GO" id="GO:0042761">
    <property type="term" value="P:very long-chain fatty acid biosynthetic process"/>
    <property type="evidence" value="ECO:0007669"/>
    <property type="project" value="TreeGrafter"/>
</dbReference>